<accession>A0ABN0JRA1</accession>
<comment type="caution">
    <text evidence="1">The sequence shown here is derived from an EMBL/GenBank/DDBJ whole genome shotgun (WGS) entry which is preliminary data.</text>
</comment>
<dbReference type="EMBL" id="APOJ01000016">
    <property type="protein sequence ID" value="ENU27972.1"/>
    <property type="molecule type" value="Genomic_DNA"/>
</dbReference>
<dbReference type="GeneID" id="92834225"/>
<reference evidence="2" key="1">
    <citation type="submission" date="2013-02" db="EMBL/GenBank/DDBJ databases">
        <title>The Genome Sequence of Acinetobacter sp. NIPH 236.</title>
        <authorList>
            <consortium name="The Broad Institute Genome Sequencing Platform"/>
            <consortium name="The Broad Institute Genome Sequencing Center for Infectious Disease"/>
            <person name="Cerqueira G."/>
            <person name="Feldgarden M."/>
            <person name="Courvalin P."/>
            <person name="Perichon B."/>
            <person name="Grillot-Courvalin C."/>
            <person name="Clermont D."/>
            <person name="Rocha E."/>
            <person name="Yoon E.-J."/>
            <person name="Nemec A."/>
            <person name="Walker B."/>
            <person name="Young S.K."/>
            <person name="Zeng Q."/>
            <person name="Gargeya S."/>
            <person name="Fitzgerald M."/>
            <person name="Haas B."/>
            <person name="Abouelleil A."/>
            <person name="Alvarado L."/>
            <person name="Arachchi H.M."/>
            <person name="Berlin A.M."/>
            <person name="Chapman S.B."/>
            <person name="Dewar J."/>
            <person name="Goldberg J."/>
            <person name="Griggs A."/>
            <person name="Gujja S."/>
            <person name="Hansen M."/>
            <person name="Howarth C."/>
            <person name="Imamovic A."/>
            <person name="Larimer J."/>
            <person name="McCowan C."/>
            <person name="Murphy C."/>
            <person name="Neiman D."/>
            <person name="Pearson M."/>
            <person name="Priest M."/>
            <person name="Roberts A."/>
            <person name="Saif S."/>
            <person name="Shea T."/>
            <person name="Sisk P."/>
            <person name="Sykes S."/>
            <person name="Wortman J."/>
            <person name="Nusbaum C."/>
            <person name="Birren B."/>
        </authorList>
    </citation>
    <scope>NUCLEOTIDE SEQUENCE [LARGE SCALE GENOMIC DNA]</scope>
    <source>
        <strain evidence="2">NIPH 236</strain>
    </source>
</reference>
<sequence length="75" mass="8633">MSNKHYWTEERRQEQRDRINAVKPWLKSTGAKTAAGKATVSRNAYKGGVVSNINELVKQVNAMFKEQREALKRID</sequence>
<organism evidence="1 2">
    <name type="scientific">Acinetobacter modestus</name>
    <dbReference type="NCBI Taxonomy" id="1776740"/>
    <lineage>
        <taxon>Bacteria</taxon>
        <taxon>Pseudomonadati</taxon>
        <taxon>Pseudomonadota</taxon>
        <taxon>Gammaproteobacteria</taxon>
        <taxon>Moraxellales</taxon>
        <taxon>Moraxellaceae</taxon>
        <taxon>Acinetobacter</taxon>
    </lineage>
</organism>
<keyword evidence="2" id="KW-1185">Reference proteome</keyword>
<evidence type="ECO:0000313" key="2">
    <source>
        <dbReference type="Proteomes" id="UP000013190"/>
    </source>
</evidence>
<dbReference type="Proteomes" id="UP000013190">
    <property type="component" value="Unassembled WGS sequence"/>
</dbReference>
<name>A0ABN0JRA1_9GAMM</name>
<proteinExistence type="predicted"/>
<evidence type="ECO:0000313" key="1">
    <source>
        <dbReference type="EMBL" id="ENU27972.1"/>
    </source>
</evidence>
<reference evidence="1 2" key="2">
    <citation type="journal article" date="2016" name="Int. J. Syst. Evol. Microbiol.">
        <title>Taxonomy of haemolytic and/or proteolytic strains of the genus Acinetobacter with the proposal of Acinetobacter courvalinii sp. nov. (genomic species 14 sensu Bouvet &amp; Jeanjean), Acinetobacter dispersus sp. nov. (genomic species 17), Acinetobacter modestus sp. nov., Acinetobacter proteolyticus sp. nov. and Acinetobacter vivianii sp. nov.</title>
        <authorList>
            <person name="Nemec A."/>
            <person name="Radolfova-Krizova L."/>
            <person name="Maixnerova M."/>
            <person name="Vrestiakova E."/>
            <person name="Jezek P."/>
            <person name="Sedo O."/>
        </authorList>
    </citation>
    <scope>NUCLEOTIDE SEQUENCE [LARGE SCALE GENOMIC DNA]</scope>
    <source>
        <strain evidence="1 2">NIPH 236</strain>
    </source>
</reference>
<protein>
    <submittedName>
        <fullName evidence="1">Uncharacterized protein</fullName>
    </submittedName>
</protein>
<gene>
    <name evidence="1" type="ORF">F992_00804</name>
</gene>
<dbReference type="RefSeq" id="WP_004660057.1">
    <property type="nucleotide sequence ID" value="NZ_BMDV01000003.1"/>
</dbReference>